<protein>
    <submittedName>
        <fullName evidence="2">Uncharacterized protein</fullName>
    </submittedName>
</protein>
<name>A0AAW9D6R5_BURTH</name>
<gene>
    <name evidence="2" type="ORF">C7S16_4134</name>
</gene>
<reference evidence="2" key="1">
    <citation type="submission" date="2018-08" db="EMBL/GenBank/DDBJ databases">
        <title>Identification of Burkholderia cepacia strains that express a Burkholderia pseudomallei-like capsular polysaccharide.</title>
        <authorList>
            <person name="Burtnick M.N."/>
            <person name="Vongsouvath M."/>
            <person name="Newton P."/>
            <person name="Wuthiekanun V."/>
            <person name="Limmathurotsakul D."/>
            <person name="Brett P.J."/>
            <person name="Chantratita N."/>
            <person name="Dance D.A."/>
        </authorList>
    </citation>
    <scope>NUCLEOTIDE SEQUENCE</scope>
    <source>
        <strain evidence="2">SBXCC001</strain>
    </source>
</reference>
<evidence type="ECO:0000256" key="1">
    <source>
        <dbReference type="SAM" id="MobiDB-lite"/>
    </source>
</evidence>
<dbReference type="EMBL" id="QXCT01000002">
    <property type="protein sequence ID" value="MDW9257432.1"/>
    <property type="molecule type" value="Genomic_DNA"/>
</dbReference>
<feature type="region of interest" description="Disordered" evidence="1">
    <location>
        <begin position="15"/>
        <end position="47"/>
    </location>
</feature>
<sequence length="47" mass="5082">MYAVGANAALAALPARRRRSCAASVQKKARRHEGIAPIRRQAPTNQP</sequence>
<organism evidence="2 3">
    <name type="scientific">Burkholderia thailandensis</name>
    <dbReference type="NCBI Taxonomy" id="57975"/>
    <lineage>
        <taxon>Bacteria</taxon>
        <taxon>Pseudomonadati</taxon>
        <taxon>Pseudomonadota</taxon>
        <taxon>Betaproteobacteria</taxon>
        <taxon>Burkholderiales</taxon>
        <taxon>Burkholderiaceae</taxon>
        <taxon>Burkholderia</taxon>
        <taxon>pseudomallei group</taxon>
    </lineage>
</organism>
<dbReference type="Proteomes" id="UP001272137">
    <property type="component" value="Unassembled WGS sequence"/>
</dbReference>
<proteinExistence type="predicted"/>
<evidence type="ECO:0000313" key="2">
    <source>
        <dbReference type="EMBL" id="MDW9257432.1"/>
    </source>
</evidence>
<dbReference type="AlphaFoldDB" id="A0AAW9D6R5"/>
<comment type="caution">
    <text evidence="2">The sequence shown here is derived from an EMBL/GenBank/DDBJ whole genome shotgun (WGS) entry which is preliminary data.</text>
</comment>
<accession>A0AAW9D6R5</accession>
<evidence type="ECO:0000313" key="3">
    <source>
        <dbReference type="Proteomes" id="UP001272137"/>
    </source>
</evidence>